<evidence type="ECO:0000259" key="2">
    <source>
        <dbReference type="PROSITE" id="PS50937"/>
    </source>
</evidence>
<dbReference type="PROSITE" id="PS50937">
    <property type="entry name" value="HTH_MERR_2"/>
    <property type="match status" value="1"/>
</dbReference>
<dbReference type="InterPro" id="IPR009061">
    <property type="entry name" value="DNA-bd_dom_put_sf"/>
</dbReference>
<name>A0AAU8N860_9BACL</name>
<reference evidence="3" key="1">
    <citation type="submission" date="2024-05" db="EMBL/GenBank/DDBJ databases">
        <title>Draft genome assemblies of 36 bacteria isolated from hibernating arctic ground squirrels.</title>
        <authorList>
            <person name="McKee H."/>
            <person name="Mullen L."/>
            <person name="Drown D.M."/>
            <person name="Duddleston K.N."/>
        </authorList>
    </citation>
    <scope>NUCLEOTIDE SEQUENCE</scope>
    <source>
        <strain evidence="3">AN1007</strain>
    </source>
</reference>
<accession>A0AAU8N860</accession>
<dbReference type="Gene3D" id="1.10.1660.10">
    <property type="match status" value="1"/>
</dbReference>
<dbReference type="RefSeq" id="WP_342555259.1">
    <property type="nucleotide sequence ID" value="NZ_CP159992.1"/>
</dbReference>
<dbReference type="EMBL" id="CP159992">
    <property type="protein sequence ID" value="XCP92810.1"/>
    <property type="molecule type" value="Genomic_DNA"/>
</dbReference>
<protein>
    <submittedName>
        <fullName evidence="3">MerR family transcriptional regulator</fullName>
    </submittedName>
</protein>
<dbReference type="InterPro" id="IPR047057">
    <property type="entry name" value="MerR_fam"/>
</dbReference>
<dbReference type="PANTHER" id="PTHR30204">
    <property type="entry name" value="REDOX-CYCLING DRUG-SENSING TRANSCRIPTIONAL ACTIVATOR SOXR"/>
    <property type="match status" value="1"/>
</dbReference>
<dbReference type="PRINTS" id="PR00040">
    <property type="entry name" value="HTHMERR"/>
</dbReference>
<dbReference type="SMART" id="SM00422">
    <property type="entry name" value="HTH_MERR"/>
    <property type="match status" value="1"/>
</dbReference>
<dbReference type="GO" id="GO:0003700">
    <property type="term" value="F:DNA-binding transcription factor activity"/>
    <property type="evidence" value="ECO:0007669"/>
    <property type="project" value="InterPro"/>
</dbReference>
<gene>
    <name evidence="3" type="ORF">ABXS70_16320</name>
</gene>
<dbReference type="SUPFAM" id="SSF46955">
    <property type="entry name" value="Putative DNA-binding domain"/>
    <property type="match status" value="1"/>
</dbReference>
<dbReference type="GO" id="GO:0003677">
    <property type="term" value="F:DNA binding"/>
    <property type="evidence" value="ECO:0007669"/>
    <property type="project" value="UniProtKB-KW"/>
</dbReference>
<organism evidence="3">
    <name type="scientific">Paenibacillus sp. AN1007</name>
    <dbReference type="NCBI Taxonomy" id="3151385"/>
    <lineage>
        <taxon>Bacteria</taxon>
        <taxon>Bacillati</taxon>
        <taxon>Bacillota</taxon>
        <taxon>Bacilli</taxon>
        <taxon>Bacillales</taxon>
        <taxon>Paenibacillaceae</taxon>
        <taxon>Paenibacillus</taxon>
    </lineage>
</organism>
<evidence type="ECO:0000256" key="1">
    <source>
        <dbReference type="ARBA" id="ARBA00023125"/>
    </source>
</evidence>
<dbReference type="InterPro" id="IPR000551">
    <property type="entry name" value="MerR-type_HTH_dom"/>
</dbReference>
<dbReference type="PANTHER" id="PTHR30204:SF83">
    <property type="entry name" value="TRANSCRIPTIONAL REGULATOR, MERR FAMILY"/>
    <property type="match status" value="1"/>
</dbReference>
<keyword evidence="1" id="KW-0238">DNA-binding</keyword>
<proteinExistence type="predicted"/>
<feature type="domain" description="HTH merR-type" evidence="2">
    <location>
        <begin position="7"/>
        <end position="76"/>
    </location>
</feature>
<dbReference type="CDD" id="cd01109">
    <property type="entry name" value="HTH_YyaN"/>
    <property type="match status" value="1"/>
</dbReference>
<evidence type="ECO:0000313" key="3">
    <source>
        <dbReference type="EMBL" id="XCP92810.1"/>
    </source>
</evidence>
<sequence>MMSGQTMFSIHETSERSGLSKDTIRYYEKIGLLPRAERKASQHRIYSEQDIQTMLLITCLKKTGMSLEEMKPFLQMSLESDLNDYPEEREMLINYQKKVQVQIRSLQQVVDFIEDKLAQRSMFPERCQLSGQNKLTGLEKQNTFSG</sequence>
<dbReference type="Pfam" id="PF13411">
    <property type="entry name" value="MerR_1"/>
    <property type="match status" value="1"/>
</dbReference>
<dbReference type="AlphaFoldDB" id="A0AAU8N860"/>